<dbReference type="AlphaFoldDB" id="A0A8S0WTV1"/>
<feature type="region of interest" description="Disordered" evidence="1">
    <location>
        <begin position="1"/>
        <end position="24"/>
    </location>
</feature>
<comment type="caution">
    <text evidence="2">The sequence shown here is derived from an EMBL/GenBank/DDBJ whole genome shotgun (WGS) entry which is preliminary data.</text>
</comment>
<sequence length="346" mass="38372">MILPMNKTRQRASNKIRPSRRHGNNSRILIQGHTFSGVQALLGLKEDERRFRNMKENMRNLVARFLVIEEMASKQQGGIIMIINELQKIYPDVFKADADERIALARSWISVLHLRRRQAQQRRSNGTSKSLGEAKGPARIILDLTNLSDSELSDSDDDPVADVLVDREQPYASAISARRCDGAPALVTSTAAVQKSAGPGPLLSPHATSTAQPSQEQDNPRRAEATFKTSTSANLVNRSVMAQRPSSVSAMSAGMSTTSIGAQELKSDGLYQFLSGCTPSMAHLHSLFVAYGCVDEEYLYAASTWPADQIYDFLKDIGKQSKENNKVTEMDIRILRRRLQSYFADV</sequence>
<evidence type="ECO:0000256" key="1">
    <source>
        <dbReference type="SAM" id="MobiDB-lite"/>
    </source>
</evidence>
<reference evidence="2 3" key="1">
    <citation type="submission" date="2020-01" db="EMBL/GenBank/DDBJ databases">
        <authorList>
            <person name="Gupta K D."/>
        </authorList>
    </citation>
    <scope>NUCLEOTIDE SEQUENCE [LARGE SCALE GENOMIC DNA]</scope>
</reference>
<dbReference type="OrthoDB" id="3065507at2759"/>
<feature type="compositionally biased region" description="Basic residues" evidence="1">
    <location>
        <begin position="8"/>
        <end position="24"/>
    </location>
</feature>
<keyword evidence="3" id="KW-1185">Reference proteome</keyword>
<feature type="region of interest" description="Disordered" evidence="1">
    <location>
        <begin position="191"/>
        <end position="229"/>
    </location>
</feature>
<dbReference type="Proteomes" id="UP000467700">
    <property type="component" value="Unassembled WGS sequence"/>
</dbReference>
<protein>
    <submittedName>
        <fullName evidence="2">Uncharacterized protein</fullName>
    </submittedName>
</protein>
<organism evidence="2 3">
    <name type="scientific">Cyclocybe aegerita</name>
    <name type="common">Black poplar mushroom</name>
    <name type="synonym">Agrocybe aegerita</name>
    <dbReference type="NCBI Taxonomy" id="1973307"/>
    <lineage>
        <taxon>Eukaryota</taxon>
        <taxon>Fungi</taxon>
        <taxon>Dikarya</taxon>
        <taxon>Basidiomycota</taxon>
        <taxon>Agaricomycotina</taxon>
        <taxon>Agaricomycetes</taxon>
        <taxon>Agaricomycetidae</taxon>
        <taxon>Agaricales</taxon>
        <taxon>Agaricineae</taxon>
        <taxon>Bolbitiaceae</taxon>
        <taxon>Cyclocybe</taxon>
    </lineage>
</organism>
<proteinExistence type="predicted"/>
<gene>
    <name evidence="2" type="ORF">AAE3_LOCUS13497</name>
</gene>
<evidence type="ECO:0000313" key="2">
    <source>
        <dbReference type="EMBL" id="CAA7271238.1"/>
    </source>
</evidence>
<dbReference type="EMBL" id="CACVBS010000102">
    <property type="protein sequence ID" value="CAA7271238.1"/>
    <property type="molecule type" value="Genomic_DNA"/>
</dbReference>
<feature type="compositionally biased region" description="Polar residues" evidence="1">
    <location>
        <begin position="206"/>
        <end position="217"/>
    </location>
</feature>
<accession>A0A8S0WTV1</accession>
<name>A0A8S0WTV1_CYCAE</name>
<evidence type="ECO:0000313" key="3">
    <source>
        <dbReference type="Proteomes" id="UP000467700"/>
    </source>
</evidence>